<dbReference type="AlphaFoldDB" id="A0A5J6Z502"/>
<evidence type="ECO:0000313" key="2">
    <source>
        <dbReference type="EMBL" id="QFQ02188.1"/>
    </source>
</evidence>
<sequence length="616" mass="67575">MALTIESLLRASASAAVAGDTRKSWELISSYATDFWLVDESEVPPELLGEFYPVRAAAADWLGLSDEAITALQSMERWAKEHDNHELALVAAAHLAYQSLNQPDHAVFPLPDASLMLADVAERFLQWRPHPEAPTIGEDESLTWNTVSKRQAAALTTAAATAHTVASSINSAPPNNTSPTNAEATGIDAARLQEFFTQLVWRFGKNPANKMDELLWFAQNHWSSGRRTEARETALKVVELADTSAPRYEAHFMLGHFAMMALIDVAESVDAGRSLGDKSEEFAPGGETEDPPLGHRTEDPTLGDGSEDWLENQVALHWSECAELAIAMGAPVMALERAELACRMLSSLGRDGEAWSLASRMVDATQGIPMCPALLNIRAMLAQAAFVAGLHQEAWDNACSIAEWSELTPDTDRTNTCYTIATFAGLELGLEEEVMRIQQRRAALYEQVGEFSHASQVLQSIAVAVSIEFEEARALMERAWSLLERDVEGIEEKDSEKAGEQAAAEQQNVLWNKAEWHLTMANIVPSDKDVVDYATRAAEGFHLAHDPIKAASAWLTMAGGLIAQGLSAEADLAISHATNALPELDSWLQDEDEDFDPVIGGLIDYYRYIQDFRRTN</sequence>
<dbReference type="KEGG" id="cuo:CUROG_04045"/>
<dbReference type="Proteomes" id="UP000326711">
    <property type="component" value="Chromosome"/>
</dbReference>
<reference evidence="3" key="1">
    <citation type="submission" date="2019-10" db="EMBL/GenBank/DDBJ databases">
        <title>Complete genome sequence of Corynebacterium urogenitalis DSM 108747, isolated from the genital tract of a cow.</title>
        <authorList>
            <person name="Ruckert C."/>
            <person name="Ballas P."/>
            <person name="Wagener K."/>
            <person name="Drillich M."/>
            <person name="Kaempfer P."/>
            <person name="Busse H.-J."/>
            <person name="Ehling-Schulz M."/>
        </authorList>
    </citation>
    <scope>NUCLEOTIDE SEQUENCE [LARGE SCALE GENOMIC DNA]</scope>
    <source>
        <strain evidence="3">LMM 1652</strain>
    </source>
</reference>
<feature type="region of interest" description="Disordered" evidence="1">
    <location>
        <begin position="275"/>
        <end position="300"/>
    </location>
</feature>
<protein>
    <submittedName>
        <fullName evidence="2">Uncharacterized protein</fullName>
    </submittedName>
</protein>
<gene>
    <name evidence="2" type="ORF">CUROG_04045</name>
</gene>
<evidence type="ECO:0000256" key="1">
    <source>
        <dbReference type="SAM" id="MobiDB-lite"/>
    </source>
</evidence>
<dbReference type="RefSeq" id="WP_151902583.1">
    <property type="nucleotide sequence ID" value="NZ_CP045032.1"/>
</dbReference>
<dbReference type="EMBL" id="CP045032">
    <property type="protein sequence ID" value="QFQ02188.1"/>
    <property type="molecule type" value="Genomic_DNA"/>
</dbReference>
<dbReference type="OrthoDB" id="4424962at2"/>
<organism evidence="2 3">
    <name type="scientific">Corynebacterium urogenitale</name>
    <dbReference type="NCBI Taxonomy" id="2487892"/>
    <lineage>
        <taxon>Bacteria</taxon>
        <taxon>Bacillati</taxon>
        <taxon>Actinomycetota</taxon>
        <taxon>Actinomycetes</taxon>
        <taxon>Mycobacteriales</taxon>
        <taxon>Corynebacteriaceae</taxon>
        <taxon>Corynebacterium</taxon>
    </lineage>
</organism>
<evidence type="ECO:0000313" key="3">
    <source>
        <dbReference type="Proteomes" id="UP000326711"/>
    </source>
</evidence>
<keyword evidence="3" id="KW-1185">Reference proteome</keyword>
<proteinExistence type="predicted"/>
<name>A0A5J6Z502_9CORY</name>
<accession>A0A5J6Z502</accession>